<accession>A0A931MJZ9</accession>
<feature type="region of interest" description="Disordered" evidence="1">
    <location>
        <begin position="49"/>
        <end position="136"/>
    </location>
</feature>
<keyword evidence="3" id="KW-1185">Reference proteome</keyword>
<gene>
    <name evidence="2" type="ORF">I5E68_05235</name>
</gene>
<protein>
    <submittedName>
        <fullName evidence="2">Uncharacterized protein</fullName>
    </submittedName>
</protein>
<organism evidence="2 3">
    <name type="scientific">Novosphingobium aureum</name>
    <dbReference type="NCBI Taxonomy" id="2792964"/>
    <lineage>
        <taxon>Bacteria</taxon>
        <taxon>Pseudomonadati</taxon>
        <taxon>Pseudomonadota</taxon>
        <taxon>Alphaproteobacteria</taxon>
        <taxon>Sphingomonadales</taxon>
        <taxon>Sphingomonadaceae</taxon>
        <taxon>Novosphingobium</taxon>
    </lineage>
</organism>
<dbReference type="EMBL" id="JADZGI010000001">
    <property type="protein sequence ID" value="MBH0112357.1"/>
    <property type="molecule type" value="Genomic_DNA"/>
</dbReference>
<feature type="compositionally biased region" description="Low complexity" evidence="1">
    <location>
        <begin position="61"/>
        <end position="78"/>
    </location>
</feature>
<sequence>MSATPALARGRHGPPRHHHHHRGGSGAGDLLAGLLVIGGIAAIASNISARQAPREAPYEPDGPYGADDDAGYGADYPGADGGDAYRGSARPAYPGGPVAGDDEGYAEQDYPEDSSAAYAGSRGRDGSDRSYGAGSASASFGMAVDTCSEEIERSGERRIGSLGEVTSQNGRVAVSGRLTDGRGFACSIDDTGRLRSVAVDGHAMI</sequence>
<dbReference type="Proteomes" id="UP000617634">
    <property type="component" value="Unassembled WGS sequence"/>
</dbReference>
<feature type="region of interest" description="Disordered" evidence="1">
    <location>
        <begin position="1"/>
        <end position="25"/>
    </location>
</feature>
<feature type="compositionally biased region" description="Basic residues" evidence="1">
    <location>
        <begin position="9"/>
        <end position="23"/>
    </location>
</feature>
<evidence type="ECO:0000313" key="2">
    <source>
        <dbReference type="EMBL" id="MBH0112357.1"/>
    </source>
</evidence>
<evidence type="ECO:0000256" key="1">
    <source>
        <dbReference type="SAM" id="MobiDB-lite"/>
    </source>
</evidence>
<name>A0A931MJZ9_9SPHN</name>
<reference evidence="2" key="1">
    <citation type="submission" date="2020-11" db="EMBL/GenBank/DDBJ databases">
        <title>Novosphingobium aureum sp. nov., a marine bacterium isolated from sediment of a salt flat.</title>
        <authorList>
            <person name="Yoo Y."/>
            <person name="Kim J.-J."/>
        </authorList>
    </citation>
    <scope>NUCLEOTIDE SEQUENCE</scope>
    <source>
        <strain evidence="2">YJ-S2-02</strain>
    </source>
</reference>
<dbReference type="AlphaFoldDB" id="A0A931MJZ9"/>
<evidence type="ECO:0000313" key="3">
    <source>
        <dbReference type="Proteomes" id="UP000617634"/>
    </source>
</evidence>
<feature type="compositionally biased region" description="Acidic residues" evidence="1">
    <location>
        <begin position="100"/>
        <end position="112"/>
    </location>
</feature>
<proteinExistence type="predicted"/>
<comment type="caution">
    <text evidence="2">The sequence shown here is derived from an EMBL/GenBank/DDBJ whole genome shotgun (WGS) entry which is preliminary data.</text>
</comment>